<comment type="caution">
    <text evidence="7">The sequence shown here is derived from an EMBL/GenBank/DDBJ whole genome shotgun (WGS) entry which is preliminary data.</text>
</comment>
<evidence type="ECO:0000313" key="8">
    <source>
        <dbReference type="Proteomes" id="UP001596997"/>
    </source>
</evidence>
<dbReference type="RefSeq" id="WP_377713378.1">
    <property type="nucleotide sequence ID" value="NZ_JBHTJM010000003.1"/>
</dbReference>
<evidence type="ECO:0000256" key="4">
    <source>
        <dbReference type="ARBA" id="ARBA00023136"/>
    </source>
</evidence>
<gene>
    <name evidence="7" type="ORF">ACFQ1O_03460</name>
</gene>
<evidence type="ECO:0000256" key="3">
    <source>
        <dbReference type="ARBA" id="ARBA00022989"/>
    </source>
</evidence>
<evidence type="ECO:0000313" key="7">
    <source>
        <dbReference type="EMBL" id="MFD0963059.1"/>
    </source>
</evidence>
<protein>
    <submittedName>
        <fullName evidence="7">MauE/DoxX family redox-associated membrane protein</fullName>
    </submittedName>
</protein>
<keyword evidence="2 5" id="KW-0812">Transmembrane</keyword>
<keyword evidence="4 5" id="KW-0472">Membrane</keyword>
<organism evidence="7 8">
    <name type="scientific">Pseudofulvibacter geojedonensis</name>
    <dbReference type="NCBI Taxonomy" id="1123758"/>
    <lineage>
        <taxon>Bacteria</taxon>
        <taxon>Pseudomonadati</taxon>
        <taxon>Bacteroidota</taxon>
        <taxon>Flavobacteriia</taxon>
        <taxon>Flavobacteriales</taxon>
        <taxon>Flavobacteriaceae</taxon>
        <taxon>Pseudofulvibacter</taxon>
    </lineage>
</organism>
<accession>A0ABW3HZQ7</accession>
<feature type="transmembrane region" description="Helical" evidence="5">
    <location>
        <begin position="54"/>
        <end position="75"/>
    </location>
</feature>
<dbReference type="EMBL" id="JBHTJM010000003">
    <property type="protein sequence ID" value="MFD0963059.1"/>
    <property type="molecule type" value="Genomic_DNA"/>
</dbReference>
<evidence type="ECO:0000256" key="5">
    <source>
        <dbReference type="SAM" id="Phobius"/>
    </source>
</evidence>
<reference evidence="8" key="1">
    <citation type="journal article" date="2019" name="Int. J. Syst. Evol. Microbiol.">
        <title>The Global Catalogue of Microorganisms (GCM) 10K type strain sequencing project: providing services to taxonomists for standard genome sequencing and annotation.</title>
        <authorList>
            <consortium name="The Broad Institute Genomics Platform"/>
            <consortium name="The Broad Institute Genome Sequencing Center for Infectious Disease"/>
            <person name="Wu L."/>
            <person name="Ma J."/>
        </authorList>
    </citation>
    <scope>NUCLEOTIDE SEQUENCE [LARGE SCALE GENOMIC DNA]</scope>
    <source>
        <strain evidence="8">CCUG 62114</strain>
    </source>
</reference>
<keyword evidence="8" id="KW-1185">Reference proteome</keyword>
<name>A0ABW3HZQ7_9FLAO</name>
<evidence type="ECO:0000259" key="6">
    <source>
        <dbReference type="Pfam" id="PF07291"/>
    </source>
</evidence>
<keyword evidence="3 5" id="KW-1133">Transmembrane helix</keyword>
<evidence type="ECO:0000256" key="2">
    <source>
        <dbReference type="ARBA" id="ARBA00022692"/>
    </source>
</evidence>
<dbReference type="InterPro" id="IPR009908">
    <property type="entry name" value="Methylamine_util_MauE"/>
</dbReference>
<feature type="domain" description="Methylamine utilisation protein MauE" evidence="6">
    <location>
        <begin position="3"/>
        <end position="137"/>
    </location>
</feature>
<feature type="transmembrane region" description="Helical" evidence="5">
    <location>
        <begin position="82"/>
        <end position="101"/>
    </location>
</feature>
<comment type="subcellular location">
    <subcellularLocation>
        <location evidence="1">Membrane</location>
        <topology evidence="1">Multi-pass membrane protein</topology>
    </subcellularLocation>
</comment>
<feature type="transmembrane region" description="Helical" evidence="5">
    <location>
        <begin position="158"/>
        <end position="187"/>
    </location>
</feature>
<dbReference type="Pfam" id="PF07291">
    <property type="entry name" value="MauE"/>
    <property type="match status" value="1"/>
</dbReference>
<proteinExistence type="predicted"/>
<dbReference type="Proteomes" id="UP001596997">
    <property type="component" value="Unassembled WGS sequence"/>
</dbReference>
<evidence type="ECO:0000256" key="1">
    <source>
        <dbReference type="ARBA" id="ARBA00004141"/>
    </source>
</evidence>
<sequence length="409" mass="46570">MKNIILTISRLLVGSLLIVSGIIKANDALGFSYKLDEYFTEGILGMEFLRSYTLVIAASICIFEVVLGIALIFGLKAKLTTALNLLMMLFFTFLTFYSAYFNKVKDCGCFGDALKLTPWESFWKDAILLVFSLILFAFRKQIFPNKKSEDFKYMLPSIILIALFAVGVIGWWFPVIFSIIVFALMFVIKRFDKNQWRQLALPIIATTVFTVYCYQHLPIKDFRPYKVNASIIEGMKVPEDALPELVEYKWKFNVNGKEEIFTTNGSYPTVEGGTYVGVETETIREGVDPPIHDFTIESETDDTELFLSKDNVLGVVAYDFSKSSDEGFKVVKEKTDEAIKKGFTVIGLTGESPDAYQAIKDKYNLNFDFYFCDPTTLKTVIRSNPGVFEMDKAVIQQKVHWKDIEDLKL</sequence>
<feature type="transmembrane region" description="Helical" evidence="5">
    <location>
        <begin position="121"/>
        <end position="138"/>
    </location>
</feature>